<evidence type="ECO:0000313" key="2">
    <source>
        <dbReference type="RefSeq" id="XP_028137939.1"/>
    </source>
</evidence>
<gene>
    <name evidence="2" type="primary">LOC114332351</name>
</gene>
<dbReference type="InParanoid" id="A0A6P7FNM2"/>
<dbReference type="AlphaFoldDB" id="A0A6P7FNM2"/>
<reference evidence="2" key="1">
    <citation type="submission" date="2025-08" db="UniProtKB">
        <authorList>
            <consortium name="RefSeq"/>
        </authorList>
    </citation>
    <scope>IDENTIFICATION</scope>
    <source>
        <tissue evidence="2">Whole insect</tissue>
    </source>
</reference>
<organism evidence="2">
    <name type="scientific">Diabrotica virgifera virgifera</name>
    <name type="common">western corn rootworm</name>
    <dbReference type="NCBI Taxonomy" id="50390"/>
    <lineage>
        <taxon>Eukaryota</taxon>
        <taxon>Metazoa</taxon>
        <taxon>Ecdysozoa</taxon>
        <taxon>Arthropoda</taxon>
        <taxon>Hexapoda</taxon>
        <taxon>Insecta</taxon>
        <taxon>Pterygota</taxon>
        <taxon>Neoptera</taxon>
        <taxon>Endopterygota</taxon>
        <taxon>Coleoptera</taxon>
        <taxon>Polyphaga</taxon>
        <taxon>Cucujiformia</taxon>
        <taxon>Chrysomeloidea</taxon>
        <taxon>Chrysomelidae</taxon>
        <taxon>Galerucinae</taxon>
        <taxon>Diabroticina</taxon>
        <taxon>Diabroticites</taxon>
        <taxon>Diabrotica</taxon>
    </lineage>
</organism>
<name>A0A6P7FNM2_DIAVI</name>
<feature type="region of interest" description="Disordered" evidence="1">
    <location>
        <begin position="90"/>
        <end position="110"/>
    </location>
</feature>
<evidence type="ECO:0000256" key="1">
    <source>
        <dbReference type="SAM" id="MobiDB-lite"/>
    </source>
</evidence>
<dbReference type="RefSeq" id="XP_028137939.1">
    <property type="nucleotide sequence ID" value="XM_028282138.1"/>
</dbReference>
<accession>A0A6P7FNM2</accession>
<sequence>MSGNRSRILLHLARKICERDESNTRHESMGLYSHQPFVTNESENHNIPIVKDSVTNKLQGTTFINESSKIASPLAEKQYGQCFHMAVDFENKENQKSPTIDETTGTEDEI</sequence>
<proteinExistence type="predicted"/>
<protein>
    <submittedName>
        <fullName evidence="2">Uncharacterized protein LOC114332351</fullName>
    </submittedName>
</protein>